<proteinExistence type="predicted"/>
<accession>A0ABX7QZQ4</accession>
<evidence type="ECO:0000313" key="2">
    <source>
        <dbReference type="EMBL" id="QSX37022.1"/>
    </source>
</evidence>
<dbReference type="Proteomes" id="UP000663207">
    <property type="component" value="Chromosome"/>
</dbReference>
<dbReference type="EMBL" id="CP071502">
    <property type="protein sequence ID" value="QSX37022.1"/>
    <property type="molecule type" value="Genomic_DNA"/>
</dbReference>
<protein>
    <submittedName>
        <fullName evidence="2">MBL fold metallo-hydrolase</fullName>
    </submittedName>
</protein>
<gene>
    <name evidence="2" type="ORF">JYB85_17465</name>
</gene>
<dbReference type="Gene3D" id="3.60.15.10">
    <property type="entry name" value="Ribonuclease Z/Hydroxyacylglutathione hydrolase-like"/>
    <property type="match status" value="1"/>
</dbReference>
<feature type="domain" description="Metallo-beta-lactamase" evidence="1">
    <location>
        <begin position="19"/>
        <end position="203"/>
    </location>
</feature>
<dbReference type="InterPro" id="IPR036866">
    <property type="entry name" value="RibonucZ/Hydroxyglut_hydro"/>
</dbReference>
<evidence type="ECO:0000259" key="1">
    <source>
        <dbReference type="SMART" id="SM00849"/>
    </source>
</evidence>
<dbReference type="SUPFAM" id="SSF56281">
    <property type="entry name" value="Metallo-hydrolase/oxidoreductase"/>
    <property type="match status" value="1"/>
</dbReference>
<dbReference type="InterPro" id="IPR001279">
    <property type="entry name" value="Metallo-B-lactamas"/>
</dbReference>
<dbReference type="InterPro" id="IPR050855">
    <property type="entry name" value="NDM-1-like"/>
</dbReference>
<evidence type="ECO:0000313" key="3">
    <source>
        <dbReference type="Proteomes" id="UP000663207"/>
    </source>
</evidence>
<dbReference type="PANTHER" id="PTHR42951:SF14">
    <property type="entry name" value="METALLO-BETA-LACTAMASE SUPERFAMILY PROTEIN"/>
    <property type="match status" value="1"/>
</dbReference>
<dbReference type="Pfam" id="PF00753">
    <property type="entry name" value="Lactamase_B"/>
    <property type="match status" value="1"/>
</dbReference>
<dbReference type="SMART" id="SM00849">
    <property type="entry name" value="Lactamase_B"/>
    <property type="match status" value="1"/>
</dbReference>
<keyword evidence="3" id="KW-1185">Reference proteome</keyword>
<dbReference type="PANTHER" id="PTHR42951">
    <property type="entry name" value="METALLO-BETA-LACTAMASE DOMAIN-CONTAINING"/>
    <property type="match status" value="1"/>
</dbReference>
<name>A0ABX7QZQ4_9GAMM</name>
<organism evidence="2 3">
    <name type="scientific">Shewanella sedimentimangrovi</name>
    <dbReference type="NCBI Taxonomy" id="2814293"/>
    <lineage>
        <taxon>Bacteria</taxon>
        <taxon>Pseudomonadati</taxon>
        <taxon>Pseudomonadota</taxon>
        <taxon>Gammaproteobacteria</taxon>
        <taxon>Alteromonadales</taxon>
        <taxon>Shewanellaceae</taxon>
        <taxon>Shewanella</taxon>
    </lineage>
</organism>
<sequence length="294" mass="33175">MQTNTLELEVYYGTMAPWSNTTLLFSGDRALLIDAQFTKTDAKALVKRLQDAGKTLTHIILTHSHPDHVWGGVELLKAFPEAQAYARPVAITEMELEFKARLLRWTGIFDAELPTELYPVEPFEGDVFDFEGHKIELIDSLPSETINLMTCYIPELKTYIASDQCYNRCHYYVGPGLNRPDLWIASIEDIQSRFEIDRVVPGHGAVGGLEIFDEAIEYLTFYHSVAKPLVPQQEIVHAVLEQYPDWKLEGVLRMTIGPAVTSKALIEEKNTKQGFGSESIVKGYYRACEDGARA</sequence>
<dbReference type="RefSeq" id="WP_207380302.1">
    <property type="nucleotide sequence ID" value="NZ_CP071502.1"/>
</dbReference>
<reference evidence="2 3" key="1">
    <citation type="submission" date="2021-03" db="EMBL/GenBank/DDBJ databases">
        <title>Novel species identification of genus Shewanella.</title>
        <authorList>
            <person name="Liu G."/>
            <person name="Zhang Q."/>
        </authorList>
    </citation>
    <scope>NUCLEOTIDE SEQUENCE [LARGE SCALE GENOMIC DNA]</scope>
    <source>
        <strain evidence="2 3">FJAT-52962</strain>
    </source>
</reference>